<dbReference type="GO" id="GO:0045892">
    <property type="term" value="P:negative regulation of DNA-templated transcription"/>
    <property type="evidence" value="ECO:0007669"/>
    <property type="project" value="InterPro"/>
</dbReference>
<dbReference type="Proteomes" id="UP000054935">
    <property type="component" value="Unassembled WGS sequence"/>
</dbReference>
<dbReference type="STRING" id="441103.TRN7648_02496"/>
<evidence type="ECO:0000259" key="4">
    <source>
        <dbReference type="PROSITE" id="PS50995"/>
    </source>
</evidence>
<dbReference type="SUPFAM" id="SSF46785">
    <property type="entry name" value="Winged helix' DNA-binding domain"/>
    <property type="match status" value="1"/>
</dbReference>
<dbReference type="NCBIfam" id="TIGR02337">
    <property type="entry name" value="HpaR"/>
    <property type="match status" value="1"/>
</dbReference>
<dbReference type="PROSITE" id="PS01117">
    <property type="entry name" value="HTH_MARR_1"/>
    <property type="match status" value="1"/>
</dbReference>
<dbReference type="GO" id="GO:0006950">
    <property type="term" value="P:response to stress"/>
    <property type="evidence" value="ECO:0007669"/>
    <property type="project" value="TreeGrafter"/>
</dbReference>
<organism evidence="5 6">
    <name type="scientific">Tropicibacter naphthalenivorans</name>
    <dbReference type="NCBI Taxonomy" id="441103"/>
    <lineage>
        <taxon>Bacteria</taxon>
        <taxon>Pseudomonadati</taxon>
        <taxon>Pseudomonadota</taxon>
        <taxon>Alphaproteobacteria</taxon>
        <taxon>Rhodobacterales</taxon>
        <taxon>Roseobacteraceae</taxon>
        <taxon>Tropicibacter</taxon>
    </lineage>
</organism>
<keyword evidence="6" id="KW-1185">Reference proteome</keyword>
<dbReference type="InterPro" id="IPR039422">
    <property type="entry name" value="MarR/SlyA-like"/>
</dbReference>
<accession>A0A0P1GVI1</accession>
<evidence type="ECO:0000256" key="3">
    <source>
        <dbReference type="ARBA" id="ARBA00023163"/>
    </source>
</evidence>
<name>A0A0P1GVI1_9RHOB</name>
<dbReference type="InterPro" id="IPR023187">
    <property type="entry name" value="Tscrpt_reg_MarR-type_CS"/>
</dbReference>
<reference evidence="5 6" key="1">
    <citation type="submission" date="2015-09" db="EMBL/GenBank/DDBJ databases">
        <authorList>
            <consortium name="Swine Surveillance"/>
        </authorList>
    </citation>
    <scope>NUCLEOTIDE SEQUENCE [LARGE SCALE GENOMIC DNA]</scope>
    <source>
        <strain evidence="5 6">CECT 7648</strain>
    </source>
</reference>
<dbReference type="GO" id="GO:0003677">
    <property type="term" value="F:DNA binding"/>
    <property type="evidence" value="ECO:0007669"/>
    <property type="project" value="UniProtKB-KW"/>
</dbReference>
<keyword evidence="3" id="KW-0804">Transcription</keyword>
<dbReference type="InterPro" id="IPR000835">
    <property type="entry name" value="HTH_MarR-typ"/>
</dbReference>
<sequence length="154" mass="17322">MTDQKHRSPASLAETGRTLPISLLRAREAVMDQFRPMLSAHDITEQQWRVLRVLQEAGVTDASHLAQRACILAPSLTRMLKALEARGLITTGRDPQDRRRWIIDLTEAGKTFIAGITPQSRKIYDQIEERYGAERLSRLLDELEALQAALPHGG</sequence>
<dbReference type="PANTHER" id="PTHR33164">
    <property type="entry name" value="TRANSCRIPTIONAL REGULATOR, MARR FAMILY"/>
    <property type="match status" value="1"/>
</dbReference>
<evidence type="ECO:0000313" key="5">
    <source>
        <dbReference type="EMBL" id="CUH79483.1"/>
    </source>
</evidence>
<protein>
    <submittedName>
        <fullName evidence="5">Organic hydroperoxide resistance transcriptional regulator</fullName>
    </submittedName>
</protein>
<keyword evidence="1" id="KW-0805">Transcription regulation</keyword>
<dbReference type="PANTHER" id="PTHR33164:SF13">
    <property type="entry name" value="4-HYDROXYPHENYLACETATE CATABOLISM PROTEIN"/>
    <property type="match status" value="1"/>
</dbReference>
<dbReference type="Pfam" id="PF01047">
    <property type="entry name" value="MarR"/>
    <property type="match status" value="1"/>
</dbReference>
<dbReference type="InterPro" id="IPR036390">
    <property type="entry name" value="WH_DNA-bd_sf"/>
</dbReference>
<proteinExistence type="predicted"/>
<dbReference type="InterPro" id="IPR012712">
    <property type="entry name" value="HpaR/FarR"/>
</dbReference>
<dbReference type="InterPro" id="IPR036388">
    <property type="entry name" value="WH-like_DNA-bd_sf"/>
</dbReference>
<dbReference type="SMART" id="SM00347">
    <property type="entry name" value="HTH_MARR"/>
    <property type="match status" value="1"/>
</dbReference>
<evidence type="ECO:0000313" key="6">
    <source>
        <dbReference type="Proteomes" id="UP000054935"/>
    </source>
</evidence>
<dbReference type="AlphaFoldDB" id="A0A0P1GVI1"/>
<dbReference type="EMBL" id="CYSE01000004">
    <property type="protein sequence ID" value="CUH79483.1"/>
    <property type="molecule type" value="Genomic_DNA"/>
</dbReference>
<keyword evidence="2" id="KW-0238">DNA-binding</keyword>
<dbReference type="GO" id="GO:0003700">
    <property type="term" value="F:DNA-binding transcription factor activity"/>
    <property type="evidence" value="ECO:0007669"/>
    <property type="project" value="InterPro"/>
</dbReference>
<dbReference type="OrthoDB" id="8588347at2"/>
<evidence type="ECO:0000256" key="2">
    <source>
        <dbReference type="ARBA" id="ARBA00023125"/>
    </source>
</evidence>
<feature type="domain" description="HTH marR-type" evidence="4">
    <location>
        <begin position="16"/>
        <end position="148"/>
    </location>
</feature>
<dbReference type="PROSITE" id="PS50995">
    <property type="entry name" value="HTH_MARR_2"/>
    <property type="match status" value="1"/>
</dbReference>
<dbReference type="Gene3D" id="1.10.10.10">
    <property type="entry name" value="Winged helix-like DNA-binding domain superfamily/Winged helix DNA-binding domain"/>
    <property type="match status" value="1"/>
</dbReference>
<gene>
    <name evidence="5" type="primary">ohrR_2</name>
    <name evidence="5" type="ORF">TRN7648_02496</name>
</gene>
<dbReference type="RefSeq" id="WP_143595839.1">
    <property type="nucleotide sequence ID" value="NZ_CYSE01000004.1"/>
</dbReference>
<evidence type="ECO:0000256" key="1">
    <source>
        <dbReference type="ARBA" id="ARBA00023015"/>
    </source>
</evidence>